<feature type="transmembrane region" description="Helical" evidence="7">
    <location>
        <begin position="114"/>
        <end position="135"/>
    </location>
</feature>
<organism evidence="9 10">
    <name type="scientific">Robinsoniella peoriensis</name>
    <dbReference type="NCBI Taxonomy" id="180332"/>
    <lineage>
        <taxon>Bacteria</taxon>
        <taxon>Bacillati</taxon>
        <taxon>Bacillota</taxon>
        <taxon>Clostridia</taxon>
        <taxon>Lachnospirales</taxon>
        <taxon>Lachnospiraceae</taxon>
        <taxon>Robinsoniella</taxon>
    </lineage>
</organism>
<evidence type="ECO:0000256" key="4">
    <source>
        <dbReference type="ARBA" id="ARBA00022692"/>
    </source>
</evidence>
<protein>
    <submittedName>
        <fullName evidence="9">L-arabinose transport system permease protein AraP</fullName>
    </submittedName>
</protein>
<dbReference type="PANTHER" id="PTHR43227:SF11">
    <property type="entry name" value="BLL4140 PROTEIN"/>
    <property type="match status" value="1"/>
</dbReference>
<dbReference type="Proteomes" id="UP000306509">
    <property type="component" value="Unassembled WGS sequence"/>
</dbReference>
<dbReference type="InterPro" id="IPR050809">
    <property type="entry name" value="UgpAE/MalFG_permease"/>
</dbReference>
<feature type="transmembrane region" description="Helical" evidence="7">
    <location>
        <begin position="215"/>
        <end position="234"/>
    </location>
</feature>
<keyword evidence="2 7" id="KW-0813">Transport</keyword>
<dbReference type="SUPFAM" id="SSF161098">
    <property type="entry name" value="MetI-like"/>
    <property type="match status" value="1"/>
</dbReference>
<dbReference type="EMBL" id="QGQD01000057">
    <property type="protein sequence ID" value="TLD00226.1"/>
    <property type="molecule type" value="Genomic_DNA"/>
</dbReference>
<proteinExistence type="inferred from homology"/>
<evidence type="ECO:0000256" key="6">
    <source>
        <dbReference type="ARBA" id="ARBA00023136"/>
    </source>
</evidence>
<evidence type="ECO:0000256" key="1">
    <source>
        <dbReference type="ARBA" id="ARBA00004651"/>
    </source>
</evidence>
<reference evidence="9 10" key="1">
    <citation type="journal article" date="2019" name="Anaerobe">
        <title>Detection of Robinsoniella peoriensis in multiple bone samples of a trauma patient.</title>
        <authorList>
            <person name="Schrottner P."/>
            <person name="Hartwich K."/>
            <person name="Bunk B."/>
            <person name="Schober I."/>
            <person name="Helbig S."/>
            <person name="Rudolph W.W."/>
            <person name="Gunzer F."/>
        </authorList>
    </citation>
    <scope>NUCLEOTIDE SEQUENCE [LARGE SCALE GENOMIC DNA]</scope>
    <source>
        <strain evidence="9 10">DSM 106044</strain>
    </source>
</reference>
<keyword evidence="5 7" id="KW-1133">Transmembrane helix</keyword>
<evidence type="ECO:0000313" key="10">
    <source>
        <dbReference type="Proteomes" id="UP000306509"/>
    </source>
</evidence>
<dbReference type="InterPro" id="IPR035906">
    <property type="entry name" value="MetI-like_sf"/>
</dbReference>
<evidence type="ECO:0000313" key="9">
    <source>
        <dbReference type="EMBL" id="TLD00226.1"/>
    </source>
</evidence>
<dbReference type="OrthoDB" id="9788108at2"/>
<dbReference type="STRING" id="180332.GCA_000797495_05106"/>
<name>A0A4U8QEA5_9FIRM</name>
<evidence type="ECO:0000256" key="7">
    <source>
        <dbReference type="RuleBase" id="RU363032"/>
    </source>
</evidence>
<feature type="transmembrane region" description="Helical" evidence="7">
    <location>
        <begin position="21"/>
        <end position="43"/>
    </location>
</feature>
<keyword evidence="3" id="KW-1003">Cell membrane</keyword>
<evidence type="ECO:0000259" key="8">
    <source>
        <dbReference type="PROSITE" id="PS50928"/>
    </source>
</evidence>
<dbReference type="InterPro" id="IPR000515">
    <property type="entry name" value="MetI-like"/>
</dbReference>
<dbReference type="PROSITE" id="PS50928">
    <property type="entry name" value="ABC_TM1"/>
    <property type="match status" value="1"/>
</dbReference>
<dbReference type="PANTHER" id="PTHR43227">
    <property type="entry name" value="BLL4140 PROTEIN"/>
    <property type="match status" value="1"/>
</dbReference>
<feature type="domain" description="ABC transmembrane type-1" evidence="8">
    <location>
        <begin position="77"/>
        <end position="286"/>
    </location>
</feature>
<dbReference type="CDD" id="cd06261">
    <property type="entry name" value="TM_PBP2"/>
    <property type="match status" value="1"/>
</dbReference>
<sequence>MKIKGRSKKRDHIKIKTKYEWSGILFILPSFIGVSIFVLIPFLDVIRRSFSEAINGEWVGINNYITIFTNPAFRQAAGNTARFVAICIPILIILSLLIAVFLHRQKRFGSLLKSSFLIPMAIPVASIVLLWRLLFDNHGMLNGIVEKFGGTTVDWMNTGYAFWILVFSYVWKNLGYDIVLWVAGLSGISESVYEAARVDGAGEWKCFWKITLPNLLPSLFTIAVLSFLNSFKVFREAYLVAGDYPDESIYLIQHLLSNWFRNLELDKMAAAAVVNALVIFLLIMLLQKAWDTKE</sequence>
<comment type="subcellular location">
    <subcellularLocation>
        <location evidence="1 7">Cell membrane</location>
        <topology evidence="1 7">Multi-pass membrane protein</topology>
    </subcellularLocation>
</comment>
<evidence type="ECO:0000256" key="2">
    <source>
        <dbReference type="ARBA" id="ARBA00022448"/>
    </source>
</evidence>
<evidence type="ECO:0000256" key="3">
    <source>
        <dbReference type="ARBA" id="ARBA00022475"/>
    </source>
</evidence>
<comment type="similarity">
    <text evidence="7">Belongs to the binding-protein-dependent transport system permease family.</text>
</comment>
<dbReference type="Pfam" id="PF00528">
    <property type="entry name" value="BPD_transp_1"/>
    <property type="match status" value="1"/>
</dbReference>
<keyword evidence="10" id="KW-1185">Reference proteome</keyword>
<keyword evidence="6 7" id="KW-0472">Membrane</keyword>
<keyword evidence="4 7" id="KW-0812">Transmembrane</keyword>
<dbReference type="Gene3D" id="1.10.3720.10">
    <property type="entry name" value="MetI-like"/>
    <property type="match status" value="1"/>
</dbReference>
<dbReference type="GO" id="GO:0055085">
    <property type="term" value="P:transmembrane transport"/>
    <property type="evidence" value="ECO:0007669"/>
    <property type="project" value="InterPro"/>
</dbReference>
<feature type="transmembrane region" description="Helical" evidence="7">
    <location>
        <begin position="268"/>
        <end position="286"/>
    </location>
</feature>
<accession>A0A4U8QEA5</accession>
<dbReference type="GO" id="GO:0005886">
    <property type="term" value="C:plasma membrane"/>
    <property type="evidence" value="ECO:0007669"/>
    <property type="project" value="UniProtKB-SubCell"/>
</dbReference>
<gene>
    <name evidence="9" type="primary">araP_11</name>
    <name evidence="9" type="ORF">DSM106044_02894</name>
</gene>
<comment type="caution">
    <text evidence="9">The sequence shown here is derived from an EMBL/GenBank/DDBJ whole genome shotgun (WGS) entry which is preliminary data.</text>
</comment>
<evidence type="ECO:0000256" key="5">
    <source>
        <dbReference type="ARBA" id="ARBA00022989"/>
    </source>
</evidence>
<dbReference type="AlphaFoldDB" id="A0A4U8QEA5"/>
<feature type="transmembrane region" description="Helical" evidence="7">
    <location>
        <begin position="83"/>
        <end position="102"/>
    </location>
</feature>